<protein>
    <submittedName>
        <fullName evidence="10">Protein trichome birefringence-like 6</fullName>
    </submittedName>
</protein>
<keyword evidence="6 7" id="KW-0472">Membrane</keyword>
<evidence type="ECO:0000256" key="5">
    <source>
        <dbReference type="ARBA" id="ARBA00022989"/>
    </source>
</evidence>
<dbReference type="Gramene" id="XM_028370514.1">
    <property type="protein sequence ID" value="XP_028226315.1"/>
    <property type="gene ID" value="LOC114407427"/>
</dbReference>
<evidence type="ECO:0000259" key="9">
    <source>
        <dbReference type="Pfam" id="PF14416"/>
    </source>
</evidence>
<evidence type="ECO:0000313" key="10">
    <source>
        <dbReference type="EMBL" id="RZC21870.1"/>
    </source>
</evidence>
<evidence type="ECO:0000256" key="4">
    <source>
        <dbReference type="ARBA" id="ARBA00022968"/>
    </source>
</evidence>
<reference evidence="10 11" key="1">
    <citation type="submission" date="2018-09" db="EMBL/GenBank/DDBJ databases">
        <title>A high-quality reference genome of wild soybean provides a powerful tool to mine soybean genomes.</title>
        <authorList>
            <person name="Xie M."/>
            <person name="Chung C.Y.L."/>
            <person name="Li M.-W."/>
            <person name="Wong F.-L."/>
            <person name="Chan T.-F."/>
            <person name="Lam H.-M."/>
        </authorList>
    </citation>
    <scope>NUCLEOTIDE SEQUENCE [LARGE SCALE GENOMIC DNA]</scope>
    <source>
        <strain evidence="11">cv. W05</strain>
        <tissue evidence="10">Hypocotyl of etiolated seedlings</tissue>
    </source>
</reference>
<comment type="similarity">
    <text evidence="2">Belongs to the PC-esterase family. TBL subfamily.</text>
</comment>
<evidence type="ECO:0000256" key="2">
    <source>
        <dbReference type="ARBA" id="ARBA00007727"/>
    </source>
</evidence>
<dbReference type="GO" id="GO:0016413">
    <property type="term" value="F:O-acetyltransferase activity"/>
    <property type="evidence" value="ECO:0007669"/>
    <property type="project" value="InterPro"/>
</dbReference>
<dbReference type="GO" id="GO:0005794">
    <property type="term" value="C:Golgi apparatus"/>
    <property type="evidence" value="ECO:0007669"/>
    <property type="project" value="TreeGrafter"/>
</dbReference>
<dbReference type="AlphaFoldDB" id="A0A445LFB6"/>
<evidence type="ECO:0000256" key="3">
    <source>
        <dbReference type="ARBA" id="ARBA00022692"/>
    </source>
</evidence>
<dbReference type="PANTHER" id="PTHR32285">
    <property type="entry name" value="PROTEIN TRICHOME BIREFRINGENCE-LIKE 9-RELATED"/>
    <property type="match status" value="1"/>
</dbReference>
<name>A0A445LFB6_GLYSO</name>
<keyword evidence="4" id="KW-0735">Signal-anchor</keyword>
<gene>
    <name evidence="10" type="ORF">D0Y65_007880</name>
</gene>
<keyword evidence="3 7" id="KW-0812">Transmembrane</keyword>
<dbReference type="PANTHER" id="PTHR32285:SF19">
    <property type="entry name" value="PROTEIN TRICHOME BIREFRINGENCE-LIKE 6"/>
    <property type="match status" value="1"/>
</dbReference>
<proteinExistence type="inferred from homology"/>
<feature type="domain" description="Trichome birefringence-like N-terminal" evidence="9">
    <location>
        <begin position="168"/>
        <end position="220"/>
    </location>
</feature>
<keyword evidence="11" id="KW-1185">Reference proteome</keyword>
<sequence length="502" mass="57640">MERQRSFSFKPTRLLVFSFTIFSSILFLSTFTTWLTNYTPSIHQQIHLYFNTSTSSSSVGDGESDSVALPPLTVHSLTKNLTVNVVKVPTLIDNRLARTQKSLSGSKSEPVRHHVGASNVNFTSMEEYGTSPERVPSKEEKKVVAGDLVGKTQVPILKKIEQKKRVEGCDLTKGYWVFDESYPLYSKVSCPFIDEGFDCEGNGRLNRSYTKWRWQPKGCDLPRFNATKMLELIRGKRLVFVGDSINRNQWESMLCMLLGAIKDPTRVYESRGRKITKEKGNYSFRFLDYQCTVEYYVSHFLVHESKARIGQKRRSTLRIDAIDHGSSRWRGADIVVFNTAHWWSHSKTQAGIYYYQERGLVHPQLNVSTAFRKALKTWASWVDKHINHRKTHVFFRSSAPSHFRGGDWNSGGHCTEATLPLNKTLSTTYPEKNIIAEEVIKQMRTPVTLLNITSLSAYRIDGHPSIYGRKTRSSRIQDCSHWCLPGVPDTWNELLYFHLQSR</sequence>
<dbReference type="GO" id="GO:0016020">
    <property type="term" value="C:membrane"/>
    <property type="evidence" value="ECO:0007669"/>
    <property type="project" value="UniProtKB-SubCell"/>
</dbReference>
<dbReference type="InterPro" id="IPR029962">
    <property type="entry name" value="TBL"/>
</dbReference>
<dbReference type="EMBL" id="QZWG01000003">
    <property type="protein sequence ID" value="RZC21870.1"/>
    <property type="molecule type" value="Genomic_DNA"/>
</dbReference>
<evidence type="ECO:0000256" key="1">
    <source>
        <dbReference type="ARBA" id="ARBA00004167"/>
    </source>
</evidence>
<evidence type="ECO:0000256" key="6">
    <source>
        <dbReference type="ARBA" id="ARBA00023136"/>
    </source>
</evidence>
<dbReference type="SMR" id="A0A445LFB6"/>
<organism evidence="10 11">
    <name type="scientific">Glycine soja</name>
    <name type="common">Wild soybean</name>
    <dbReference type="NCBI Taxonomy" id="3848"/>
    <lineage>
        <taxon>Eukaryota</taxon>
        <taxon>Viridiplantae</taxon>
        <taxon>Streptophyta</taxon>
        <taxon>Embryophyta</taxon>
        <taxon>Tracheophyta</taxon>
        <taxon>Spermatophyta</taxon>
        <taxon>Magnoliopsida</taxon>
        <taxon>eudicotyledons</taxon>
        <taxon>Gunneridae</taxon>
        <taxon>Pentapetalae</taxon>
        <taxon>rosids</taxon>
        <taxon>fabids</taxon>
        <taxon>Fabales</taxon>
        <taxon>Fabaceae</taxon>
        <taxon>Papilionoideae</taxon>
        <taxon>50 kb inversion clade</taxon>
        <taxon>NPAAA clade</taxon>
        <taxon>indigoferoid/millettioid clade</taxon>
        <taxon>Phaseoleae</taxon>
        <taxon>Glycine</taxon>
        <taxon>Glycine subgen. Soja</taxon>
    </lineage>
</organism>
<comment type="caution">
    <text evidence="10">The sequence shown here is derived from an EMBL/GenBank/DDBJ whole genome shotgun (WGS) entry which is preliminary data.</text>
</comment>
<dbReference type="InterPro" id="IPR026057">
    <property type="entry name" value="TBL_C"/>
</dbReference>
<dbReference type="Pfam" id="PF13839">
    <property type="entry name" value="PC-Esterase"/>
    <property type="match status" value="1"/>
</dbReference>
<evidence type="ECO:0000256" key="7">
    <source>
        <dbReference type="SAM" id="Phobius"/>
    </source>
</evidence>
<keyword evidence="5 7" id="KW-1133">Transmembrane helix</keyword>
<feature type="domain" description="Trichome birefringence-like C-terminal" evidence="8">
    <location>
        <begin position="221"/>
        <end position="496"/>
    </location>
</feature>
<dbReference type="InterPro" id="IPR025846">
    <property type="entry name" value="TBL_N"/>
</dbReference>
<dbReference type="Proteomes" id="UP000289340">
    <property type="component" value="Chromosome 3"/>
</dbReference>
<accession>A0A445LFB6</accession>
<comment type="subcellular location">
    <subcellularLocation>
        <location evidence="1">Membrane</location>
        <topology evidence="1">Single-pass membrane protein</topology>
    </subcellularLocation>
</comment>
<evidence type="ECO:0000259" key="8">
    <source>
        <dbReference type="Pfam" id="PF13839"/>
    </source>
</evidence>
<evidence type="ECO:0000313" key="11">
    <source>
        <dbReference type="Proteomes" id="UP000289340"/>
    </source>
</evidence>
<dbReference type="Pfam" id="PF14416">
    <property type="entry name" value="PMR5N"/>
    <property type="match status" value="1"/>
</dbReference>
<feature type="transmembrane region" description="Helical" evidence="7">
    <location>
        <begin position="12"/>
        <end position="35"/>
    </location>
</feature>